<dbReference type="Pfam" id="PF00842">
    <property type="entry name" value="Ala_racemase_C"/>
    <property type="match status" value="1"/>
</dbReference>
<organism evidence="9 10">
    <name type="scientific">Cupriavidus taiwanensis</name>
    <dbReference type="NCBI Taxonomy" id="164546"/>
    <lineage>
        <taxon>Bacteria</taxon>
        <taxon>Pseudomonadati</taxon>
        <taxon>Pseudomonadota</taxon>
        <taxon>Betaproteobacteria</taxon>
        <taxon>Burkholderiales</taxon>
        <taxon>Burkholderiaceae</taxon>
        <taxon>Cupriavidus</taxon>
    </lineage>
</organism>
<sequence>MPRPISVTIHLSALASNLAVARRAAPASKVWAVVKANAYGHGIARVYPALAEADGCALLDLNEAALLRDLGWRKPILLLEGFFDESDIPLLSSLRLSTAVHCEDQLRMLELASRRAQLPAQSLDVCLKLNSGMNRLGFCPSDYRAAWQRLRNIAAVKSVTHATHFSDADAPTGTAAQLAAFRAATLGLPGEISVANSAATLWHADCHADWVRAGILLYGASPSGRPEDIAGSGLQAAQTLASKILAVQEIQPGHSVGYGSHYVASRRQRIGIVACGYADGYPRTSSSHSGHFAPVRVGTRLTRTVGRISMDMLAVDLTDCPEATIGTPLELWGRHVPIDSVAAAAGTIGYELMCAVAPRVPVEVAN</sequence>
<evidence type="ECO:0000256" key="3">
    <source>
        <dbReference type="ARBA" id="ARBA00022898"/>
    </source>
</evidence>
<comment type="pathway">
    <text evidence="5">Amino-acid biosynthesis; D-alanine biosynthesis; D-alanine from L-alanine: step 1/1.</text>
</comment>
<dbReference type="UniPathway" id="UPA00042">
    <property type="reaction ID" value="UER00497"/>
</dbReference>
<dbReference type="GO" id="GO:0030170">
    <property type="term" value="F:pyridoxal phosphate binding"/>
    <property type="evidence" value="ECO:0007669"/>
    <property type="project" value="UniProtKB-UniRule"/>
</dbReference>
<comment type="function">
    <text evidence="5">Catalyzes the interconversion of L-alanine and D-alanine. May also act on other amino acids.</text>
</comment>
<evidence type="ECO:0000259" key="8">
    <source>
        <dbReference type="SMART" id="SM01005"/>
    </source>
</evidence>
<evidence type="ECO:0000256" key="2">
    <source>
        <dbReference type="ARBA" id="ARBA00001933"/>
    </source>
</evidence>
<evidence type="ECO:0000256" key="5">
    <source>
        <dbReference type="HAMAP-Rule" id="MF_01201"/>
    </source>
</evidence>
<dbReference type="InterPro" id="IPR029066">
    <property type="entry name" value="PLP-binding_barrel"/>
</dbReference>
<geneLocation type="plasmid" evidence="9">
    <name>II</name>
</geneLocation>
<evidence type="ECO:0000313" key="10">
    <source>
        <dbReference type="Proteomes" id="UP000255505"/>
    </source>
</evidence>
<dbReference type="HAMAP" id="MF_01201">
    <property type="entry name" value="Ala_racemase"/>
    <property type="match status" value="1"/>
</dbReference>
<comment type="cofactor">
    <cofactor evidence="2 5 6">
        <name>pyridoxal 5'-phosphate</name>
        <dbReference type="ChEBI" id="CHEBI:597326"/>
    </cofactor>
</comment>
<dbReference type="AlphaFoldDB" id="A0A375IHL9"/>
<dbReference type="Gene3D" id="3.20.20.10">
    <property type="entry name" value="Alanine racemase"/>
    <property type="match status" value="1"/>
</dbReference>
<dbReference type="Gene3D" id="2.40.37.10">
    <property type="entry name" value="Lyase, Ornithine Decarboxylase, Chain A, domain 1"/>
    <property type="match status" value="1"/>
</dbReference>
<feature type="active site" description="Proton acceptor; specific for D-alanine" evidence="5">
    <location>
        <position position="35"/>
    </location>
</feature>
<evidence type="ECO:0000256" key="4">
    <source>
        <dbReference type="ARBA" id="ARBA00023235"/>
    </source>
</evidence>
<dbReference type="GO" id="GO:0030632">
    <property type="term" value="P:D-alanine biosynthetic process"/>
    <property type="evidence" value="ECO:0007669"/>
    <property type="project" value="UniProtKB-UniRule"/>
</dbReference>
<proteinExistence type="inferred from homology"/>
<dbReference type="InterPro" id="IPR000821">
    <property type="entry name" value="Ala_racemase"/>
</dbReference>
<dbReference type="EMBL" id="LT991977">
    <property type="protein sequence ID" value="SPK74276.1"/>
    <property type="molecule type" value="Genomic_DNA"/>
</dbReference>
<dbReference type="Proteomes" id="UP000255505">
    <property type="component" value="Plasmid II"/>
</dbReference>
<evidence type="ECO:0000256" key="1">
    <source>
        <dbReference type="ARBA" id="ARBA00000316"/>
    </source>
</evidence>
<comment type="similarity">
    <text evidence="5">Belongs to the alanine racemase family.</text>
</comment>
<reference evidence="9 10" key="1">
    <citation type="submission" date="2018-01" db="EMBL/GenBank/DDBJ databases">
        <authorList>
            <person name="Gaut B.S."/>
            <person name="Morton B.R."/>
            <person name="Clegg M.T."/>
            <person name="Duvall M.R."/>
        </authorList>
    </citation>
    <scope>NUCLEOTIDE SEQUENCE [LARGE SCALE GENOMIC DNA]</scope>
    <source>
        <strain evidence="9">Cupriavidus taiwanensis LMG 19425</strain>
        <plasmid evidence="10">Plasmid ii</plasmid>
    </source>
</reference>
<dbReference type="GO" id="GO:0005829">
    <property type="term" value="C:cytosol"/>
    <property type="evidence" value="ECO:0007669"/>
    <property type="project" value="TreeGrafter"/>
</dbReference>
<feature type="binding site" evidence="5 7">
    <location>
        <position position="135"/>
    </location>
    <ligand>
        <name>substrate</name>
    </ligand>
</feature>
<feature type="modified residue" description="N6-(pyridoxal phosphate)lysine" evidence="5 6">
    <location>
        <position position="35"/>
    </location>
</feature>
<keyword evidence="3 5" id="KW-0663">Pyridoxal phosphate</keyword>
<keyword evidence="9" id="KW-0614">Plasmid</keyword>
<dbReference type="InterPro" id="IPR009006">
    <property type="entry name" value="Ala_racemase/Decarboxylase_C"/>
</dbReference>
<dbReference type="PANTHER" id="PTHR30511:SF0">
    <property type="entry name" value="ALANINE RACEMASE, CATABOLIC-RELATED"/>
    <property type="match status" value="1"/>
</dbReference>
<evidence type="ECO:0000256" key="6">
    <source>
        <dbReference type="PIRSR" id="PIRSR600821-50"/>
    </source>
</evidence>
<dbReference type="InterPro" id="IPR020622">
    <property type="entry name" value="Ala_racemase_pyridoxalP-BS"/>
</dbReference>
<name>A0A375IHL9_9BURK</name>
<comment type="catalytic activity">
    <reaction evidence="1 5">
        <text>L-alanine = D-alanine</text>
        <dbReference type="Rhea" id="RHEA:20249"/>
        <dbReference type="ChEBI" id="CHEBI:57416"/>
        <dbReference type="ChEBI" id="CHEBI:57972"/>
        <dbReference type="EC" id="5.1.1.1"/>
    </reaction>
</comment>
<feature type="domain" description="Alanine racemase C-terminal" evidence="8">
    <location>
        <begin position="237"/>
        <end position="365"/>
    </location>
</feature>
<feature type="active site" description="Proton acceptor; specific for L-alanine" evidence="5">
    <location>
        <position position="258"/>
    </location>
</feature>
<dbReference type="NCBIfam" id="TIGR00492">
    <property type="entry name" value="alr"/>
    <property type="match status" value="1"/>
</dbReference>
<protein>
    <recommendedName>
        <fullName evidence="5">Alanine racemase</fullName>
        <ecNumber evidence="5">5.1.1.1</ecNumber>
    </recommendedName>
</protein>
<dbReference type="SUPFAM" id="SSF51419">
    <property type="entry name" value="PLP-binding barrel"/>
    <property type="match status" value="1"/>
</dbReference>
<dbReference type="PANTHER" id="PTHR30511">
    <property type="entry name" value="ALANINE RACEMASE"/>
    <property type="match status" value="1"/>
</dbReference>
<dbReference type="SMART" id="SM01005">
    <property type="entry name" value="Ala_racemase_C"/>
    <property type="match status" value="1"/>
</dbReference>
<dbReference type="PRINTS" id="PR00992">
    <property type="entry name" value="ALARACEMASE"/>
</dbReference>
<dbReference type="SUPFAM" id="SSF50621">
    <property type="entry name" value="Alanine racemase C-terminal domain-like"/>
    <property type="match status" value="1"/>
</dbReference>
<evidence type="ECO:0000313" key="9">
    <source>
        <dbReference type="EMBL" id="SPK74276.1"/>
    </source>
</evidence>
<feature type="binding site" evidence="5 7">
    <location>
        <position position="310"/>
    </location>
    <ligand>
        <name>substrate</name>
    </ligand>
</feature>
<dbReference type="RefSeq" id="WP_115663874.1">
    <property type="nucleotide sequence ID" value="NZ_LT991977.1"/>
</dbReference>
<evidence type="ECO:0000256" key="7">
    <source>
        <dbReference type="PIRSR" id="PIRSR600821-52"/>
    </source>
</evidence>
<dbReference type="InterPro" id="IPR001608">
    <property type="entry name" value="Ala_racemase_N"/>
</dbReference>
<dbReference type="PROSITE" id="PS00395">
    <property type="entry name" value="ALANINE_RACEMASE"/>
    <property type="match status" value="1"/>
</dbReference>
<dbReference type="CDD" id="cd06827">
    <property type="entry name" value="PLPDE_III_AR_proteobact"/>
    <property type="match status" value="1"/>
</dbReference>
<dbReference type="GO" id="GO:0008784">
    <property type="term" value="F:alanine racemase activity"/>
    <property type="evidence" value="ECO:0007669"/>
    <property type="project" value="UniProtKB-UniRule"/>
</dbReference>
<keyword evidence="4 5" id="KW-0413">Isomerase</keyword>
<dbReference type="InterPro" id="IPR011079">
    <property type="entry name" value="Ala_racemase_C"/>
</dbReference>
<accession>A0A375IHL9</accession>
<dbReference type="FunFam" id="3.20.20.10:FF:000002">
    <property type="entry name" value="Alanine racemase"/>
    <property type="match status" value="1"/>
</dbReference>
<dbReference type="Pfam" id="PF01168">
    <property type="entry name" value="Ala_racemase_N"/>
    <property type="match status" value="1"/>
</dbReference>
<gene>
    <name evidence="9" type="primary">dadX</name>
    <name evidence="9" type="ORF">CT19425_MP10002</name>
</gene>
<dbReference type="EC" id="5.1.1.1" evidence="5"/>